<sequence length="279" mass="31563">MKFRLLFVVLIFFVAHLYAESDGKIQILLLGDSTTEAKIPKLVAPKEPQFEDIVRILLAAEGDLPPTNVINSGVSGEFIRRLIDSGRYDKDVAKLPGLDYIFIRYGLNDVVRVPDFDTAFPQHFHELLGRLRKDHPGAVLIPMTVIPWSADLKADEPKAKRINDLVRQVASDEKLDVFDIYPRYAEEQAKGPNMLNYRRFPLARIPEKDRELAKPYVMDGKDPAVVVLDNRLDAHFGNLPGWFGDRHPNLAGYHVIADETARYLAPLIRQRAKANANGK</sequence>
<dbReference type="Pfam" id="PF13472">
    <property type="entry name" value="Lipase_GDSL_2"/>
    <property type="match status" value="1"/>
</dbReference>
<feature type="domain" description="SGNH hydrolase-type esterase" evidence="1">
    <location>
        <begin position="29"/>
        <end position="195"/>
    </location>
</feature>
<protein>
    <submittedName>
        <fullName evidence="2">Lipolytic protein G-D-S-L family</fullName>
    </submittedName>
</protein>
<dbReference type="PANTHER" id="PTHR30383">
    <property type="entry name" value="THIOESTERASE 1/PROTEASE 1/LYSOPHOSPHOLIPASE L1"/>
    <property type="match status" value="1"/>
</dbReference>
<organism evidence="2 3">
    <name type="scientific">Chthoniobacter flavus Ellin428</name>
    <dbReference type="NCBI Taxonomy" id="497964"/>
    <lineage>
        <taxon>Bacteria</taxon>
        <taxon>Pseudomonadati</taxon>
        <taxon>Verrucomicrobiota</taxon>
        <taxon>Spartobacteria</taxon>
        <taxon>Chthoniobacterales</taxon>
        <taxon>Chthoniobacteraceae</taxon>
        <taxon>Chthoniobacter</taxon>
    </lineage>
</organism>
<dbReference type="SUPFAM" id="SSF52266">
    <property type="entry name" value="SGNH hydrolase"/>
    <property type="match status" value="1"/>
</dbReference>
<reference evidence="2 3" key="1">
    <citation type="journal article" date="2011" name="J. Bacteriol.">
        <title>Genome sequence of Chthoniobacter flavus Ellin428, an aerobic heterotrophic soil bacterium.</title>
        <authorList>
            <person name="Kant R."/>
            <person name="van Passel M.W."/>
            <person name="Palva A."/>
            <person name="Lucas S."/>
            <person name="Lapidus A."/>
            <person name="Glavina Del Rio T."/>
            <person name="Dalin E."/>
            <person name="Tice H."/>
            <person name="Bruce D."/>
            <person name="Goodwin L."/>
            <person name="Pitluck S."/>
            <person name="Larimer F.W."/>
            <person name="Land M.L."/>
            <person name="Hauser L."/>
            <person name="Sangwan P."/>
            <person name="de Vos W.M."/>
            <person name="Janssen P.H."/>
            <person name="Smidt H."/>
        </authorList>
    </citation>
    <scope>NUCLEOTIDE SEQUENCE [LARGE SCALE GENOMIC DNA]</scope>
    <source>
        <strain evidence="2 3">Ellin428</strain>
    </source>
</reference>
<dbReference type="InterPro" id="IPR036514">
    <property type="entry name" value="SGNH_hydro_sf"/>
</dbReference>
<dbReference type="PANTHER" id="PTHR30383:SF5">
    <property type="entry name" value="SGNH HYDROLASE-TYPE ESTERASE DOMAIN-CONTAINING PROTEIN"/>
    <property type="match status" value="1"/>
</dbReference>
<dbReference type="Gene3D" id="3.40.50.1110">
    <property type="entry name" value="SGNH hydrolase"/>
    <property type="match status" value="1"/>
</dbReference>
<dbReference type="CDD" id="cd00229">
    <property type="entry name" value="SGNH_hydrolase"/>
    <property type="match status" value="1"/>
</dbReference>
<evidence type="ECO:0000313" key="2">
    <source>
        <dbReference type="EMBL" id="EDY17773.1"/>
    </source>
</evidence>
<dbReference type="GO" id="GO:0004622">
    <property type="term" value="F:phosphatidylcholine lysophospholipase activity"/>
    <property type="evidence" value="ECO:0007669"/>
    <property type="project" value="TreeGrafter"/>
</dbReference>
<gene>
    <name evidence="2" type="ORF">CfE428DRAFT_4812</name>
</gene>
<evidence type="ECO:0000313" key="3">
    <source>
        <dbReference type="Proteomes" id="UP000005824"/>
    </source>
</evidence>
<dbReference type="InParanoid" id="B4D7C2"/>
<evidence type="ECO:0000259" key="1">
    <source>
        <dbReference type="Pfam" id="PF13472"/>
    </source>
</evidence>
<comment type="caution">
    <text evidence="2">The sequence shown here is derived from an EMBL/GenBank/DDBJ whole genome shotgun (WGS) entry which is preliminary data.</text>
</comment>
<accession>B4D7C2</accession>
<dbReference type="RefSeq" id="WP_006982133.1">
    <property type="nucleotide sequence ID" value="NZ_ABVL01000017.1"/>
</dbReference>
<name>B4D7C2_9BACT</name>
<proteinExistence type="predicted"/>
<dbReference type="EMBL" id="ABVL01000017">
    <property type="protein sequence ID" value="EDY17773.1"/>
    <property type="molecule type" value="Genomic_DNA"/>
</dbReference>
<dbReference type="AlphaFoldDB" id="B4D7C2"/>
<dbReference type="InterPro" id="IPR013830">
    <property type="entry name" value="SGNH_hydro"/>
</dbReference>
<dbReference type="eggNOG" id="COG3386">
    <property type="taxonomic scope" value="Bacteria"/>
</dbReference>
<keyword evidence="3" id="KW-1185">Reference proteome</keyword>
<dbReference type="Proteomes" id="UP000005824">
    <property type="component" value="Unassembled WGS sequence"/>
</dbReference>
<dbReference type="InterPro" id="IPR051532">
    <property type="entry name" value="Ester_Hydrolysis_Enzymes"/>
</dbReference>
<dbReference type="STRING" id="497964.CfE428DRAFT_4812"/>